<keyword evidence="1" id="KW-0805">Transcription regulation</keyword>
<keyword evidence="3" id="KW-0804">Transcription</keyword>
<dbReference type="OrthoDB" id="3784817at2"/>
<evidence type="ECO:0000313" key="6">
    <source>
        <dbReference type="EMBL" id="TQL68803.1"/>
    </source>
</evidence>
<sequence>MGSKSEKTRRRILDAAASVLSQKGYAGMRLGEVADVAGVQTPAIYYHFASRDELVEEVMWSGAHDVRLHVEDAVAALPAGSAPLDRIMTAVDAHLRYELEISDYATASIRNARHVPDSLRERPAEEESRYSHFWRDLFDAAKQDGTIRDDLDITTFRMLLLGAMNWVVEWWRPEVRSLAEVIGVAQDMVRRTITAG</sequence>
<dbReference type="InterPro" id="IPR050109">
    <property type="entry name" value="HTH-type_TetR-like_transc_reg"/>
</dbReference>
<dbReference type="RefSeq" id="WP_141780745.1">
    <property type="nucleotide sequence ID" value="NZ_VFOV01000001.1"/>
</dbReference>
<evidence type="ECO:0000256" key="2">
    <source>
        <dbReference type="ARBA" id="ARBA00023125"/>
    </source>
</evidence>
<feature type="domain" description="HTH tetR-type" evidence="5">
    <location>
        <begin position="6"/>
        <end position="66"/>
    </location>
</feature>
<keyword evidence="2 4" id="KW-0238">DNA-binding</keyword>
<dbReference type="InterPro" id="IPR041490">
    <property type="entry name" value="KstR2_TetR_C"/>
</dbReference>
<evidence type="ECO:0000313" key="7">
    <source>
        <dbReference type="Proteomes" id="UP000320209"/>
    </source>
</evidence>
<dbReference type="Proteomes" id="UP000320209">
    <property type="component" value="Unassembled WGS sequence"/>
</dbReference>
<organism evidence="6 7">
    <name type="scientific">Nocardioides albertanoniae</name>
    <dbReference type="NCBI Taxonomy" id="1175486"/>
    <lineage>
        <taxon>Bacteria</taxon>
        <taxon>Bacillati</taxon>
        <taxon>Actinomycetota</taxon>
        <taxon>Actinomycetes</taxon>
        <taxon>Propionibacteriales</taxon>
        <taxon>Nocardioidaceae</taxon>
        <taxon>Nocardioides</taxon>
    </lineage>
</organism>
<evidence type="ECO:0000256" key="1">
    <source>
        <dbReference type="ARBA" id="ARBA00023015"/>
    </source>
</evidence>
<protein>
    <submittedName>
        <fullName evidence="6">TetR family transcriptional regulator</fullName>
    </submittedName>
</protein>
<evidence type="ECO:0000259" key="5">
    <source>
        <dbReference type="PROSITE" id="PS50977"/>
    </source>
</evidence>
<name>A0A543A878_9ACTN</name>
<evidence type="ECO:0000256" key="4">
    <source>
        <dbReference type="PROSITE-ProRule" id="PRU00335"/>
    </source>
</evidence>
<reference evidence="6 7" key="1">
    <citation type="submission" date="2019-06" db="EMBL/GenBank/DDBJ databases">
        <title>Sequencing the genomes of 1000 actinobacteria strains.</title>
        <authorList>
            <person name="Klenk H.-P."/>
        </authorList>
    </citation>
    <scope>NUCLEOTIDE SEQUENCE [LARGE SCALE GENOMIC DNA]</scope>
    <source>
        <strain evidence="6 7">DSM 25218</strain>
    </source>
</reference>
<keyword evidence="7" id="KW-1185">Reference proteome</keyword>
<proteinExistence type="predicted"/>
<dbReference type="InterPro" id="IPR001647">
    <property type="entry name" value="HTH_TetR"/>
</dbReference>
<dbReference type="InterPro" id="IPR009057">
    <property type="entry name" value="Homeodomain-like_sf"/>
</dbReference>
<feature type="DNA-binding region" description="H-T-H motif" evidence="4">
    <location>
        <begin position="29"/>
        <end position="48"/>
    </location>
</feature>
<dbReference type="PROSITE" id="PS50977">
    <property type="entry name" value="HTH_TETR_2"/>
    <property type="match status" value="1"/>
</dbReference>
<comment type="caution">
    <text evidence="6">The sequence shown here is derived from an EMBL/GenBank/DDBJ whole genome shotgun (WGS) entry which is preliminary data.</text>
</comment>
<dbReference type="SUPFAM" id="SSF48498">
    <property type="entry name" value="Tetracyclin repressor-like, C-terminal domain"/>
    <property type="match status" value="1"/>
</dbReference>
<dbReference type="Gene3D" id="1.10.357.10">
    <property type="entry name" value="Tetracycline Repressor, domain 2"/>
    <property type="match status" value="1"/>
</dbReference>
<dbReference type="SUPFAM" id="SSF46689">
    <property type="entry name" value="Homeodomain-like"/>
    <property type="match status" value="1"/>
</dbReference>
<dbReference type="PRINTS" id="PR00455">
    <property type="entry name" value="HTHTETR"/>
</dbReference>
<dbReference type="InterPro" id="IPR036271">
    <property type="entry name" value="Tet_transcr_reg_TetR-rel_C_sf"/>
</dbReference>
<gene>
    <name evidence="6" type="ORF">FB381_2700</name>
</gene>
<accession>A0A543A878</accession>
<dbReference type="Pfam" id="PF17932">
    <property type="entry name" value="TetR_C_24"/>
    <property type="match status" value="1"/>
</dbReference>
<dbReference type="PANTHER" id="PTHR30055">
    <property type="entry name" value="HTH-TYPE TRANSCRIPTIONAL REGULATOR RUTR"/>
    <property type="match status" value="1"/>
</dbReference>
<evidence type="ECO:0000256" key="3">
    <source>
        <dbReference type="ARBA" id="ARBA00023163"/>
    </source>
</evidence>
<dbReference type="GO" id="GO:0000976">
    <property type="term" value="F:transcription cis-regulatory region binding"/>
    <property type="evidence" value="ECO:0007669"/>
    <property type="project" value="TreeGrafter"/>
</dbReference>
<dbReference type="Pfam" id="PF00440">
    <property type="entry name" value="TetR_N"/>
    <property type="match status" value="1"/>
</dbReference>
<dbReference type="EMBL" id="VFOV01000001">
    <property type="protein sequence ID" value="TQL68803.1"/>
    <property type="molecule type" value="Genomic_DNA"/>
</dbReference>
<dbReference type="PANTHER" id="PTHR30055:SF234">
    <property type="entry name" value="HTH-TYPE TRANSCRIPTIONAL REGULATOR BETI"/>
    <property type="match status" value="1"/>
</dbReference>
<dbReference type="GO" id="GO:0003700">
    <property type="term" value="F:DNA-binding transcription factor activity"/>
    <property type="evidence" value="ECO:0007669"/>
    <property type="project" value="TreeGrafter"/>
</dbReference>
<dbReference type="AlphaFoldDB" id="A0A543A878"/>